<dbReference type="InterPro" id="IPR021457">
    <property type="entry name" value="DUF3108"/>
</dbReference>
<evidence type="ECO:0000313" key="3">
    <source>
        <dbReference type="Proteomes" id="UP001596037"/>
    </source>
</evidence>
<evidence type="ECO:0000313" key="2">
    <source>
        <dbReference type="EMBL" id="MFC5497054.1"/>
    </source>
</evidence>
<dbReference type="Proteomes" id="UP001596037">
    <property type="component" value="Unassembled WGS sequence"/>
</dbReference>
<proteinExistence type="predicted"/>
<feature type="region of interest" description="Disordered" evidence="1">
    <location>
        <begin position="58"/>
        <end position="93"/>
    </location>
</feature>
<dbReference type="RefSeq" id="WP_376849088.1">
    <property type="nucleotide sequence ID" value="NZ_JBHSMF010000005.1"/>
</dbReference>
<accession>A0ABW0N8W7</accession>
<name>A0ABW0N8W7_9BURK</name>
<feature type="region of interest" description="Disordered" evidence="1">
    <location>
        <begin position="192"/>
        <end position="214"/>
    </location>
</feature>
<dbReference type="Pfam" id="PF11306">
    <property type="entry name" value="DUF3108"/>
    <property type="match status" value="1"/>
</dbReference>
<sequence length="352" mass="37865">MIARQPVAWRPLVLLALAVVAAHALLLSWSTSFEAPRPPGMKALVTRVVNFIPEVQPPAPVQRQVDPDRPVAPRVRPPPRASRPRPAPAPMVTPVPLPEPVAAVAAASAEPAVAAASAPPPLIDSPPPAAPTTAPAAAIALAIPGSVRLKYAVNGVVKGQRWSLNGQLLWRHDGSRYEARLEYSAPLLPSRAQQSTGSITPEGLAPQRFSDKSRTEQATHFVRDKGTLVFSNNAPELPLPPGAQDRLSVFLQLASMLAAAPAKFPPGTEITMQTVGTRDAQAWVFTVEGEESLDLPGGRVATRKLVRQPRGEYDIRVELWLGTGMDYVPVRIRLTQSNGDYVDQQWTSTDRS</sequence>
<keyword evidence="3" id="KW-1185">Reference proteome</keyword>
<gene>
    <name evidence="2" type="ORF">ACFPOE_05875</name>
</gene>
<dbReference type="EMBL" id="JBHSMF010000005">
    <property type="protein sequence ID" value="MFC5497054.1"/>
    <property type="molecule type" value="Genomic_DNA"/>
</dbReference>
<feature type="compositionally biased region" description="Pro residues" evidence="1">
    <location>
        <begin position="75"/>
        <end position="93"/>
    </location>
</feature>
<evidence type="ECO:0000256" key="1">
    <source>
        <dbReference type="SAM" id="MobiDB-lite"/>
    </source>
</evidence>
<organism evidence="2 3">
    <name type="scientific">Caenimonas terrae</name>
    <dbReference type="NCBI Taxonomy" id="696074"/>
    <lineage>
        <taxon>Bacteria</taxon>
        <taxon>Pseudomonadati</taxon>
        <taxon>Pseudomonadota</taxon>
        <taxon>Betaproteobacteria</taxon>
        <taxon>Burkholderiales</taxon>
        <taxon>Comamonadaceae</taxon>
        <taxon>Caenimonas</taxon>
    </lineage>
</organism>
<protein>
    <submittedName>
        <fullName evidence="2">DUF3108 domain-containing protein</fullName>
    </submittedName>
</protein>
<comment type="caution">
    <text evidence="2">The sequence shown here is derived from an EMBL/GenBank/DDBJ whole genome shotgun (WGS) entry which is preliminary data.</text>
</comment>
<reference evidence="3" key="1">
    <citation type="journal article" date="2019" name="Int. J. Syst. Evol. Microbiol.">
        <title>The Global Catalogue of Microorganisms (GCM) 10K type strain sequencing project: providing services to taxonomists for standard genome sequencing and annotation.</title>
        <authorList>
            <consortium name="The Broad Institute Genomics Platform"/>
            <consortium name="The Broad Institute Genome Sequencing Center for Infectious Disease"/>
            <person name="Wu L."/>
            <person name="Ma J."/>
        </authorList>
    </citation>
    <scope>NUCLEOTIDE SEQUENCE [LARGE SCALE GENOMIC DNA]</scope>
    <source>
        <strain evidence="3">CCUG 57401</strain>
    </source>
</reference>